<dbReference type="Proteomes" id="UP001189429">
    <property type="component" value="Unassembled WGS sequence"/>
</dbReference>
<comment type="caution">
    <text evidence="2">The sequence shown here is derived from an EMBL/GenBank/DDBJ whole genome shotgun (WGS) entry which is preliminary data.</text>
</comment>
<evidence type="ECO:0000256" key="1">
    <source>
        <dbReference type="SAM" id="MobiDB-lite"/>
    </source>
</evidence>
<evidence type="ECO:0000313" key="2">
    <source>
        <dbReference type="EMBL" id="CAK0871843.1"/>
    </source>
</evidence>
<feature type="region of interest" description="Disordered" evidence="1">
    <location>
        <begin position="1"/>
        <end position="27"/>
    </location>
</feature>
<feature type="compositionally biased region" description="Basic and acidic residues" evidence="1">
    <location>
        <begin position="474"/>
        <end position="496"/>
    </location>
</feature>
<reference evidence="2" key="1">
    <citation type="submission" date="2023-10" db="EMBL/GenBank/DDBJ databases">
        <authorList>
            <person name="Chen Y."/>
            <person name="Shah S."/>
            <person name="Dougan E. K."/>
            <person name="Thang M."/>
            <person name="Chan C."/>
        </authorList>
    </citation>
    <scope>NUCLEOTIDE SEQUENCE [LARGE SCALE GENOMIC DNA]</scope>
</reference>
<accession>A0ABN9VFB0</accession>
<evidence type="ECO:0008006" key="4">
    <source>
        <dbReference type="Google" id="ProtNLM"/>
    </source>
</evidence>
<feature type="compositionally biased region" description="Low complexity" evidence="1">
    <location>
        <begin position="16"/>
        <end position="27"/>
    </location>
</feature>
<dbReference type="EMBL" id="CAUYUJ010017108">
    <property type="protein sequence ID" value="CAK0871843.1"/>
    <property type="molecule type" value="Genomic_DNA"/>
</dbReference>
<gene>
    <name evidence="2" type="ORF">PCOR1329_LOCUS57519</name>
</gene>
<keyword evidence="3" id="KW-1185">Reference proteome</keyword>
<protein>
    <recommendedName>
        <fullName evidence="4">RNase H type-1 domain-containing protein</fullName>
    </recommendedName>
</protein>
<sequence>MRRRPPWGLGATAGSAPGQPTPKAAAAPPCAHSAAAGLELATTLESVGFGGALGDALLAGVGGDADTSVSDFVSIQESDLAEMINQIGGLPASLITRGRAARAVRAVFGAAGIPPPDLGAPPPQVAVVEARDRHAQVTGGPPPANARPSAEQLSGLAARLRGKATPCVDFGAFGPYGRRQTKARKFEAQTFVDGRLETRVLTGPSNFEAWRSAWQVFRSCVISLGAAPPAALDAHEEGIRQLSVMRPSHWGVILRADDTVWSEKWDELLEEHLAGDPEGEQAWTQVLEASACGGQSRVSGAGGGGTPAVEKSTEMCNLWNNKPTGCRSPCTWGRKHVCRVRGGTQPGGAAAVRAEDADAAVALLARTASGRAHRHVLRGGAQTPAADAKRAEDAACQAGLRNPGVLRRARSGLWSTTAPIADLIATHRQRGPLLQGLAGACGATPTRQPPPAECLLPLRRALAGHPGIGAVASEQRHPASSRRPEIAREEQRRDGDPDSEIQEALLWPFGRSGLGHAAAAAGRLQLYVDDPVFTVGGRAGGSAIGDRPCSYLAAPLGAPLARKKGALYAREHRWVGATFMPRSSGKVHVMLPDEFLTNLSMLLGPVAAGSGHASLASARRVVGKCARVAYVAPGAAPFAAALWGAPAGAAAADREAPPGRVARRRFGAAARWMQALVDPSGLDLLPLRRVGSAHDDQQGRASDAVVKFDASPWGAGAALYRRGTPVEFFALEWSDDICGLFNVGTGDPRCQSFWEYLTVFLALCARGESFRTEVLTIAGDSAPALEGALTLRCKGLLNHITREIAQRLSRRQWEYVATHLPAEHNKTADALPRSAAPDRAAFPAEPAGATQASPPAAFDLFATTRAPPGRAP</sequence>
<feature type="region of interest" description="Disordered" evidence="1">
    <location>
        <begin position="470"/>
        <end position="499"/>
    </location>
</feature>
<organism evidence="2 3">
    <name type="scientific">Prorocentrum cordatum</name>
    <dbReference type="NCBI Taxonomy" id="2364126"/>
    <lineage>
        <taxon>Eukaryota</taxon>
        <taxon>Sar</taxon>
        <taxon>Alveolata</taxon>
        <taxon>Dinophyceae</taxon>
        <taxon>Prorocentrales</taxon>
        <taxon>Prorocentraceae</taxon>
        <taxon>Prorocentrum</taxon>
    </lineage>
</organism>
<proteinExistence type="predicted"/>
<evidence type="ECO:0000313" key="3">
    <source>
        <dbReference type="Proteomes" id="UP001189429"/>
    </source>
</evidence>
<name>A0ABN9VFB0_9DINO</name>
<feature type="region of interest" description="Disordered" evidence="1">
    <location>
        <begin position="826"/>
        <end position="857"/>
    </location>
</feature>